<dbReference type="OrthoDB" id="2447916at2759"/>
<sequence length="191" mass="22069">MSATTEVDFINSSSSFSEFSSSLGNTKIITSIYLNCRPDLWDEWIAPTDADAEVGETLVKTFPPNYAFPLFLNHDNHNNYHYNHKNHNNNYHNDNNHHHNNAAYLYADDLLLDKSFTENWEQWMEVRHCGNGSETSCGSNGNDDDYAAGNGRIEYEYQVPPIERLEKLNHEIERLREIMRAIIQKAIEEAL</sequence>
<dbReference type="Pfam" id="PF11882">
    <property type="entry name" value="DUF3402"/>
    <property type="match status" value="1"/>
</dbReference>
<feature type="domain" description="Far11/STRP C-terminal" evidence="1">
    <location>
        <begin position="24"/>
        <end position="58"/>
    </location>
</feature>
<accession>A0A397JR78</accession>
<keyword evidence="3" id="KW-1185">Reference proteome</keyword>
<dbReference type="STRING" id="1348612.A0A397JR78"/>
<evidence type="ECO:0000259" key="1">
    <source>
        <dbReference type="Pfam" id="PF11882"/>
    </source>
</evidence>
<reference evidence="2 3" key="1">
    <citation type="submission" date="2018-08" db="EMBL/GenBank/DDBJ databases">
        <title>Genome and evolution of the arbuscular mycorrhizal fungus Diversispora epigaea (formerly Glomus versiforme) and its bacterial endosymbionts.</title>
        <authorList>
            <person name="Sun X."/>
            <person name="Fei Z."/>
            <person name="Harrison M."/>
        </authorList>
    </citation>
    <scope>NUCLEOTIDE SEQUENCE [LARGE SCALE GENOMIC DNA]</scope>
    <source>
        <strain evidence="2 3">IT104</strain>
    </source>
</reference>
<name>A0A397JR78_9GLOM</name>
<dbReference type="Proteomes" id="UP000266861">
    <property type="component" value="Unassembled WGS sequence"/>
</dbReference>
<dbReference type="AlphaFoldDB" id="A0A397JR78"/>
<evidence type="ECO:0000313" key="3">
    <source>
        <dbReference type="Proteomes" id="UP000266861"/>
    </source>
</evidence>
<comment type="caution">
    <text evidence="2">The sequence shown here is derived from an EMBL/GenBank/DDBJ whole genome shotgun (WGS) entry which is preliminary data.</text>
</comment>
<dbReference type="EMBL" id="PQFF01000004">
    <property type="protein sequence ID" value="RHZ90177.1"/>
    <property type="molecule type" value="Genomic_DNA"/>
</dbReference>
<protein>
    <recommendedName>
        <fullName evidence="1">Far11/STRP C-terminal domain-containing protein</fullName>
    </recommendedName>
</protein>
<evidence type="ECO:0000313" key="2">
    <source>
        <dbReference type="EMBL" id="RHZ90177.1"/>
    </source>
</evidence>
<proteinExistence type="predicted"/>
<gene>
    <name evidence="2" type="ORF">Glove_5g27</name>
</gene>
<organism evidence="2 3">
    <name type="scientific">Diversispora epigaea</name>
    <dbReference type="NCBI Taxonomy" id="1348612"/>
    <lineage>
        <taxon>Eukaryota</taxon>
        <taxon>Fungi</taxon>
        <taxon>Fungi incertae sedis</taxon>
        <taxon>Mucoromycota</taxon>
        <taxon>Glomeromycotina</taxon>
        <taxon>Glomeromycetes</taxon>
        <taxon>Diversisporales</taxon>
        <taxon>Diversisporaceae</taxon>
        <taxon>Diversispora</taxon>
    </lineage>
</organism>
<dbReference type="InterPro" id="IPR021819">
    <property type="entry name" value="Far11/STRP_C"/>
</dbReference>